<sequence>MTALTPCCGMNRRGPSGGACALYCRRATTTASPAPLPPSTARTFMWSEGGIEDTNPPPQSDATTWRLLLDDVKHNHLRATGRDDLRLPNIEHSACFSSLRRCDETTRDKSGRDFLVMPVPTWAAVPECHVVLSSKDPTSKYLVFFSLDISMRILVPPQKVPILLHCDAFVINFTSAKCRALYSADDDCACALCRRSRVLYAKWQYLDGVRGRRAGPRAGRSRWLQESVETVESVELYDPPKGSGGSDPPCRSTGPMPASLCSSGFYLIRRKSVTTIEHVN</sequence>
<evidence type="ECO:0000313" key="1">
    <source>
        <dbReference type="EMBL" id="GBP02441.1"/>
    </source>
</evidence>
<dbReference type="EMBL" id="BGZK01003547">
    <property type="protein sequence ID" value="GBP02441.1"/>
    <property type="molecule type" value="Genomic_DNA"/>
</dbReference>
<keyword evidence="2" id="KW-1185">Reference proteome</keyword>
<dbReference type="Proteomes" id="UP000299102">
    <property type="component" value="Unassembled WGS sequence"/>
</dbReference>
<name>A0A4C1SMT9_EUMVA</name>
<accession>A0A4C1SMT9</accession>
<organism evidence="1 2">
    <name type="scientific">Eumeta variegata</name>
    <name type="common">Bagworm moth</name>
    <name type="synonym">Eumeta japonica</name>
    <dbReference type="NCBI Taxonomy" id="151549"/>
    <lineage>
        <taxon>Eukaryota</taxon>
        <taxon>Metazoa</taxon>
        <taxon>Ecdysozoa</taxon>
        <taxon>Arthropoda</taxon>
        <taxon>Hexapoda</taxon>
        <taxon>Insecta</taxon>
        <taxon>Pterygota</taxon>
        <taxon>Neoptera</taxon>
        <taxon>Endopterygota</taxon>
        <taxon>Lepidoptera</taxon>
        <taxon>Glossata</taxon>
        <taxon>Ditrysia</taxon>
        <taxon>Tineoidea</taxon>
        <taxon>Psychidae</taxon>
        <taxon>Oiketicinae</taxon>
        <taxon>Eumeta</taxon>
    </lineage>
</organism>
<reference evidence="1 2" key="1">
    <citation type="journal article" date="2019" name="Commun. Biol.">
        <title>The bagworm genome reveals a unique fibroin gene that provides high tensile strength.</title>
        <authorList>
            <person name="Kono N."/>
            <person name="Nakamura H."/>
            <person name="Ohtoshi R."/>
            <person name="Tomita M."/>
            <person name="Numata K."/>
            <person name="Arakawa K."/>
        </authorList>
    </citation>
    <scope>NUCLEOTIDE SEQUENCE [LARGE SCALE GENOMIC DNA]</scope>
</reference>
<proteinExistence type="predicted"/>
<comment type="caution">
    <text evidence="1">The sequence shown here is derived from an EMBL/GenBank/DDBJ whole genome shotgun (WGS) entry which is preliminary data.</text>
</comment>
<gene>
    <name evidence="1" type="ORF">EVAR_72203_1</name>
</gene>
<evidence type="ECO:0000313" key="2">
    <source>
        <dbReference type="Proteomes" id="UP000299102"/>
    </source>
</evidence>
<protein>
    <submittedName>
        <fullName evidence="1">Uncharacterized protein</fullName>
    </submittedName>
</protein>
<dbReference type="AlphaFoldDB" id="A0A4C1SMT9"/>